<keyword evidence="3" id="KW-0503">Monooxygenase</keyword>
<dbReference type="PANTHER" id="PTHR48081">
    <property type="entry name" value="AB HYDROLASE SUPERFAMILY PROTEIN C4A8.06C"/>
    <property type="match status" value="1"/>
</dbReference>
<name>A0A090K6C1_9GAMM</name>
<dbReference type="PANTHER" id="PTHR48081:SF8">
    <property type="entry name" value="ALPHA_BETA HYDROLASE FOLD-3 DOMAIN-CONTAINING PROTEIN-RELATED"/>
    <property type="match status" value="1"/>
</dbReference>
<evidence type="ECO:0000313" key="4">
    <source>
        <dbReference type="Proteomes" id="UP000183794"/>
    </source>
</evidence>
<reference evidence="3 4" key="1">
    <citation type="submission" date="2016-11" db="EMBL/GenBank/DDBJ databases">
        <authorList>
            <person name="Jaros S."/>
            <person name="Januszkiewicz K."/>
            <person name="Wedrychowicz H."/>
        </authorList>
    </citation>
    <scope>NUCLEOTIDE SEQUENCE [LARGE SCALE GENOMIC DNA]</scope>
    <source>
        <strain evidence="3">NVI 5450</strain>
    </source>
</reference>
<evidence type="ECO:0000256" key="2">
    <source>
        <dbReference type="ARBA" id="ARBA00022801"/>
    </source>
</evidence>
<protein>
    <submittedName>
        <fullName evidence="3">Monooxygenase, flavin-binding</fullName>
    </submittedName>
</protein>
<proteinExistence type="inferred from homology"/>
<sequence>MWFLIVSITVLVFFIFIRSLYGEDLRQYDSTDLSATFYRPTPSYKYPQALELIESIQEPIDFIKPSKYLYALRKNIDRLGDVELDCKIIPVSTRFQGHNIMGEWILDKKSDVNKRLLYIHGGGFAVGSAKSHRVVTERLARELGVAVFAVNYAMIPDGKREQGIYDCRYAYQWLLANNPNNKQACHRIYVAGDSAGGNLTLSLIGWLKSQEIRQVDAAIAICPCIDSTFSYDSLSYNAKTDFLLSPFMGKFHHFPKFILLIWVTILFRMNPSDPRVSPIFGDLSGLPPILIHASDTEMMVDDSRRYVNKACSEGSDVRLQTWSNMLHVWHLFDLEEADEAYAEIRQFVQECDDELETIAS</sequence>
<dbReference type="Pfam" id="PF07859">
    <property type="entry name" value="Abhydrolase_3"/>
    <property type="match status" value="1"/>
</dbReference>
<dbReference type="SUPFAM" id="SSF53474">
    <property type="entry name" value="alpha/beta-Hydrolases"/>
    <property type="match status" value="1"/>
</dbReference>
<dbReference type="InterPro" id="IPR033140">
    <property type="entry name" value="Lipase_GDXG_put_SER_AS"/>
</dbReference>
<gene>
    <name evidence="3" type="ORF">NVI5450_0869</name>
</gene>
<dbReference type="GO" id="GO:0016787">
    <property type="term" value="F:hydrolase activity"/>
    <property type="evidence" value="ECO:0007669"/>
    <property type="project" value="UniProtKB-KW"/>
</dbReference>
<evidence type="ECO:0000313" key="3">
    <source>
        <dbReference type="EMBL" id="SGY88395.1"/>
    </source>
</evidence>
<dbReference type="PROSITE" id="PS01174">
    <property type="entry name" value="LIPASE_GDXG_SER"/>
    <property type="match status" value="1"/>
</dbReference>
<dbReference type="GO" id="GO:0004497">
    <property type="term" value="F:monooxygenase activity"/>
    <property type="evidence" value="ECO:0007669"/>
    <property type="project" value="UniProtKB-KW"/>
</dbReference>
<organism evidence="3 4">
    <name type="scientific">Moritella viscosa</name>
    <dbReference type="NCBI Taxonomy" id="80854"/>
    <lineage>
        <taxon>Bacteria</taxon>
        <taxon>Pseudomonadati</taxon>
        <taxon>Pseudomonadota</taxon>
        <taxon>Gammaproteobacteria</taxon>
        <taxon>Alteromonadales</taxon>
        <taxon>Moritellaceae</taxon>
        <taxon>Moritella</taxon>
    </lineage>
</organism>
<dbReference type="RefSeq" id="WP_045109668.1">
    <property type="nucleotide sequence ID" value="NZ_CAWRBC010000134.1"/>
</dbReference>
<dbReference type="PATRIC" id="fig|80854.5.peg.1418"/>
<evidence type="ECO:0000256" key="1">
    <source>
        <dbReference type="ARBA" id="ARBA00010515"/>
    </source>
</evidence>
<accession>A0A090K6C1</accession>
<dbReference type="Gene3D" id="3.40.50.1820">
    <property type="entry name" value="alpha/beta hydrolase"/>
    <property type="match status" value="1"/>
</dbReference>
<dbReference type="Proteomes" id="UP000183794">
    <property type="component" value="Unassembled WGS sequence"/>
</dbReference>
<dbReference type="InterPro" id="IPR050300">
    <property type="entry name" value="GDXG_lipolytic_enzyme"/>
</dbReference>
<dbReference type="HOGENOM" id="CLU_012494_13_1_6"/>
<keyword evidence="3" id="KW-0560">Oxidoreductase</keyword>
<dbReference type="STRING" id="80854.MVIS_1336"/>
<comment type="similarity">
    <text evidence="1">Belongs to the 'GDXG' lipolytic enzyme family.</text>
</comment>
<dbReference type="EMBL" id="FPLD01000032">
    <property type="protein sequence ID" value="SGY88395.1"/>
    <property type="molecule type" value="Genomic_DNA"/>
</dbReference>
<dbReference type="OrthoDB" id="9806180at2"/>
<dbReference type="KEGG" id="mvs:MVIS_1336"/>
<dbReference type="PROSITE" id="PS01173">
    <property type="entry name" value="LIPASE_GDXG_HIS"/>
    <property type="match status" value="1"/>
</dbReference>
<dbReference type="InterPro" id="IPR002168">
    <property type="entry name" value="Lipase_GDXG_HIS_AS"/>
</dbReference>
<keyword evidence="2" id="KW-0378">Hydrolase</keyword>
<dbReference type="InterPro" id="IPR013094">
    <property type="entry name" value="AB_hydrolase_3"/>
</dbReference>
<dbReference type="AlphaFoldDB" id="A0A090K6C1"/>
<dbReference type="InterPro" id="IPR029058">
    <property type="entry name" value="AB_hydrolase_fold"/>
</dbReference>